<keyword evidence="3" id="KW-1185">Reference proteome</keyword>
<dbReference type="AlphaFoldDB" id="A0A916ZSV5"/>
<dbReference type="InterPro" id="IPR024467">
    <property type="entry name" value="Xre/MbcA/ParS-like_toxin-bd"/>
</dbReference>
<reference evidence="2" key="1">
    <citation type="journal article" date="2014" name="Int. J. Syst. Evol. Microbiol.">
        <title>Complete genome sequence of Corynebacterium casei LMG S-19264T (=DSM 44701T), isolated from a smear-ripened cheese.</title>
        <authorList>
            <consortium name="US DOE Joint Genome Institute (JGI-PGF)"/>
            <person name="Walter F."/>
            <person name="Albersmeier A."/>
            <person name="Kalinowski J."/>
            <person name="Ruckert C."/>
        </authorList>
    </citation>
    <scope>NUCLEOTIDE SEQUENCE</scope>
    <source>
        <strain evidence="2">CGMCC 1.15367</strain>
    </source>
</reference>
<organism evidence="2 3">
    <name type="scientific">Aureimonas endophytica</name>
    <dbReference type="NCBI Taxonomy" id="2027858"/>
    <lineage>
        <taxon>Bacteria</taxon>
        <taxon>Pseudomonadati</taxon>
        <taxon>Pseudomonadota</taxon>
        <taxon>Alphaproteobacteria</taxon>
        <taxon>Hyphomicrobiales</taxon>
        <taxon>Aurantimonadaceae</taxon>
        <taxon>Aureimonas</taxon>
    </lineage>
</organism>
<sequence length="81" mass="8785">MSVPSAIAEPQNLSSDETMRLARVWTLALEVWRSEVEARDFLLRPHAMLADRRPIDVILASEGGAEAVLGCLGRLCHGSAA</sequence>
<dbReference type="Proteomes" id="UP000644699">
    <property type="component" value="Unassembled WGS sequence"/>
</dbReference>
<protein>
    <submittedName>
        <fullName evidence="2">Antitoxin</fullName>
    </submittedName>
</protein>
<evidence type="ECO:0000313" key="2">
    <source>
        <dbReference type="EMBL" id="GGE12195.1"/>
    </source>
</evidence>
<feature type="domain" description="Antitoxin Xre/MbcA/ParS-like toxin-binding" evidence="1">
    <location>
        <begin position="28"/>
        <end position="78"/>
    </location>
</feature>
<reference evidence="2" key="2">
    <citation type="submission" date="2020-09" db="EMBL/GenBank/DDBJ databases">
        <authorList>
            <person name="Sun Q."/>
            <person name="Zhou Y."/>
        </authorList>
    </citation>
    <scope>NUCLEOTIDE SEQUENCE</scope>
    <source>
        <strain evidence="2">CGMCC 1.15367</strain>
    </source>
</reference>
<dbReference type="EMBL" id="BMIQ01000005">
    <property type="protein sequence ID" value="GGE12195.1"/>
    <property type="molecule type" value="Genomic_DNA"/>
</dbReference>
<gene>
    <name evidence="2" type="ORF">GCM10011390_34200</name>
</gene>
<dbReference type="Pfam" id="PF09722">
    <property type="entry name" value="Xre_MbcA_ParS_C"/>
    <property type="match status" value="1"/>
</dbReference>
<evidence type="ECO:0000259" key="1">
    <source>
        <dbReference type="Pfam" id="PF09722"/>
    </source>
</evidence>
<comment type="caution">
    <text evidence="2">The sequence shown here is derived from an EMBL/GenBank/DDBJ whole genome shotgun (WGS) entry which is preliminary data.</text>
</comment>
<proteinExistence type="predicted"/>
<name>A0A916ZSV5_9HYPH</name>
<accession>A0A916ZSV5</accession>
<evidence type="ECO:0000313" key="3">
    <source>
        <dbReference type="Proteomes" id="UP000644699"/>
    </source>
</evidence>
<dbReference type="InterPro" id="IPR011979">
    <property type="entry name" value="Antitox_Xre"/>
</dbReference>
<dbReference type="NCBIfam" id="TIGR02293">
    <property type="entry name" value="TAS_TIGR02293"/>
    <property type="match status" value="1"/>
</dbReference>